<dbReference type="PANTHER" id="PTHR23084">
    <property type="entry name" value="PHOSPHATIDYLINOSITOL-4-PHOSPHATE 5-KINASE RELATED"/>
    <property type="match status" value="1"/>
</dbReference>
<feature type="compositionally biased region" description="Polar residues" evidence="2">
    <location>
        <begin position="142"/>
        <end position="164"/>
    </location>
</feature>
<comment type="caution">
    <text evidence="3">The sequence shown here is derived from an EMBL/GenBank/DDBJ whole genome shotgun (WGS) entry which is preliminary data.</text>
</comment>
<accession>A0AAD1UA22</accession>
<name>A0AAD1UA22_EUPCR</name>
<evidence type="ECO:0000256" key="2">
    <source>
        <dbReference type="SAM" id="MobiDB-lite"/>
    </source>
</evidence>
<feature type="region of interest" description="Disordered" evidence="2">
    <location>
        <begin position="1"/>
        <end position="21"/>
    </location>
</feature>
<dbReference type="Pfam" id="PF02493">
    <property type="entry name" value="MORN"/>
    <property type="match status" value="10"/>
</dbReference>
<evidence type="ECO:0000313" key="3">
    <source>
        <dbReference type="EMBL" id="CAI2361508.1"/>
    </source>
</evidence>
<protein>
    <submittedName>
        <fullName evidence="3">Uncharacterized protein</fullName>
    </submittedName>
</protein>
<keyword evidence="1" id="KW-0677">Repeat</keyword>
<dbReference type="AlphaFoldDB" id="A0AAD1UA22"/>
<dbReference type="InterPro" id="IPR003409">
    <property type="entry name" value="MORN"/>
</dbReference>
<gene>
    <name evidence="3" type="ORF">ECRASSUSDP1_LOCUS2819</name>
</gene>
<dbReference type="Proteomes" id="UP001295684">
    <property type="component" value="Unassembled WGS sequence"/>
</dbReference>
<feature type="region of interest" description="Disordered" evidence="2">
    <location>
        <begin position="108"/>
        <end position="165"/>
    </location>
</feature>
<organism evidence="3 4">
    <name type="scientific">Euplotes crassus</name>
    <dbReference type="NCBI Taxonomy" id="5936"/>
    <lineage>
        <taxon>Eukaryota</taxon>
        <taxon>Sar</taxon>
        <taxon>Alveolata</taxon>
        <taxon>Ciliophora</taxon>
        <taxon>Intramacronucleata</taxon>
        <taxon>Spirotrichea</taxon>
        <taxon>Hypotrichia</taxon>
        <taxon>Euplotida</taxon>
        <taxon>Euplotidae</taxon>
        <taxon>Moneuplotes</taxon>
    </lineage>
</organism>
<evidence type="ECO:0000313" key="4">
    <source>
        <dbReference type="Proteomes" id="UP001295684"/>
    </source>
</evidence>
<dbReference type="Gene3D" id="2.20.110.10">
    <property type="entry name" value="Histone H3 K4-specific methyltransferase SET7/9 N-terminal domain"/>
    <property type="match status" value="4"/>
</dbReference>
<dbReference type="SUPFAM" id="SSF82185">
    <property type="entry name" value="Histone H3 K4-specific methyltransferase SET7/9 N-terminal domain"/>
    <property type="match status" value="3"/>
</dbReference>
<dbReference type="SMART" id="SM00698">
    <property type="entry name" value="MORN"/>
    <property type="match status" value="9"/>
</dbReference>
<dbReference type="PANTHER" id="PTHR23084:SF263">
    <property type="entry name" value="MORN REPEAT-CONTAINING PROTEIN 1"/>
    <property type="match status" value="1"/>
</dbReference>
<dbReference type="EMBL" id="CAMPGE010002698">
    <property type="protein sequence ID" value="CAI2361508.1"/>
    <property type="molecule type" value="Genomic_DNA"/>
</dbReference>
<keyword evidence="4" id="KW-1185">Reference proteome</keyword>
<evidence type="ECO:0000256" key="1">
    <source>
        <dbReference type="ARBA" id="ARBA00022737"/>
    </source>
</evidence>
<proteinExistence type="predicted"/>
<reference evidence="3" key="1">
    <citation type="submission" date="2023-07" db="EMBL/GenBank/DDBJ databases">
        <authorList>
            <consortium name="AG Swart"/>
            <person name="Singh M."/>
            <person name="Singh A."/>
            <person name="Seah K."/>
            <person name="Emmerich C."/>
        </authorList>
    </citation>
    <scope>NUCLEOTIDE SEQUENCE</scope>
    <source>
        <strain evidence="3">DP1</strain>
    </source>
</reference>
<sequence>MEETKKISFTDVTKNASSRHDLSQPILTEDNAPQLVQSRKSLNIMTNRRLRKRSRRKSKIRINNLCKELKVPKKSLMNAHELIRIFELSPIQDIKALIRTNQLTRAKSKNKFKKQRRVLRNTRRSEMTADINLEQGVKRLNASESSKTRLSNKNRSESQTTDQKLSIVRQRVQTAKRRVSRQTQQTQLKMSQRYRNRPLTAKQNVSMNKTNGSLNDREVKLETKKSLSIFSYQDWSYTGQWKGKKRHGQGTCNWNDGKIYQGEWRNDKMHGHGKLKLPNGTIYDGEFENNEATGKGKKIFPDSSVYKGCLKNGKMNGQGKLTMRNVSFEGTWKNDLPRGNTKKVGKNFSLSGNFNGYIQVNGSLCIKEFTKSPSKAYRYRGQLKQTHIDGKGEFKWPDGRLYFGEFFQGAMNGKGKLIWTDKYNGKATYKGNFLVNQFHGPGLLVWSNGDIYDGQFLNGTYHGYGEFAWADGIKKYKGEFEHGKMQGVGKFD</sequence>
<feature type="compositionally biased region" description="Basic residues" evidence="2">
    <location>
        <begin position="108"/>
        <end position="122"/>
    </location>
</feature>